<keyword evidence="2 5" id="KW-0862">Zinc</keyword>
<feature type="active site" evidence="6">
    <location>
        <position position="198"/>
    </location>
</feature>
<dbReference type="GO" id="GO:0008270">
    <property type="term" value="F:zinc ion binding"/>
    <property type="evidence" value="ECO:0007669"/>
    <property type="project" value="InterPro"/>
</dbReference>
<dbReference type="InterPro" id="IPR014628">
    <property type="entry name" value="Man6P_isomerase_Firm_short"/>
</dbReference>
<dbReference type="InterPro" id="IPR049071">
    <property type="entry name" value="MPI_cupin_dom"/>
</dbReference>
<dbReference type="SUPFAM" id="SSF51182">
    <property type="entry name" value="RmlC-like cupins"/>
    <property type="match status" value="1"/>
</dbReference>
<gene>
    <name evidence="9" type="ORF">C5Y96_22410</name>
</gene>
<dbReference type="RefSeq" id="WP_105358056.1">
    <property type="nucleotide sequence ID" value="NZ_PUIA01000069.1"/>
</dbReference>
<dbReference type="Proteomes" id="UP000240009">
    <property type="component" value="Unassembled WGS sequence"/>
</dbReference>
<protein>
    <recommendedName>
        <fullName evidence="3">Phosphohexomutase</fullName>
    </recommendedName>
    <alternativeName>
        <fullName evidence="4">Phosphomannose isomerase</fullName>
    </alternativeName>
</protein>
<comment type="caution">
    <text evidence="9">The sequence shown here is derived from an EMBL/GenBank/DDBJ whole genome shotgun (WGS) entry which is preliminary data.</text>
</comment>
<keyword evidence="1 5" id="KW-0479">Metal-binding</keyword>
<organism evidence="9 10">
    <name type="scientific">Blastopirellula marina</name>
    <dbReference type="NCBI Taxonomy" id="124"/>
    <lineage>
        <taxon>Bacteria</taxon>
        <taxon>Pseudomonadati</taxon>
        <taxon>Planctomycetota</taxon>
        <taxon>Planctomycetia</taxon>
        <taxon>Pirellulales</taxon>
        <taxon>Pirellulaceae</taxon>
        <taxon>Blastopirellula</taxon>
    </lineage>
</organism>
<comment type="cofactor">
    <cofactor evidence="5">
        <name>Zn(2+)</name>
        <dbReference type="ChEBI" id="CHEBI:29105"/>
    </cofactor>
    <text evidence="5">Binds 1 zinc ion per subunit.</text>
</comment>
<evidence type="ECO:0000256" key="4">
    <source>
        <dbReference type="ARBA" id="ARBA00030762"/>
    </source>
</evidence>
<dbReference type="GO" id="GO:0005975">
    <property type="term" value="P:carbohydrate metabolic process"/>
    <property type="evidence" value="ECO:0007669"/>
    <property type="project" value="InterPro"/>
</dbReference>
<evidence type="ECO:0000256" key="3">
    <source>
        <dbReference type="ARBA" id="ARBA00029741"/>
    </source>
</evidence>
<evidence type="ECO:0000256" key="1">
    <source>
        <dbReference type="ARBA" id="ARBA00022723"/>
    </source>
</evidence>
<keyword evidence="9" id="KW-0413">Isomerase</keyword>
<dbReference type="InterPro" id="IPR014710">
    <property type="entry name" value="RmlC-like_jellyroll"/>
</dbReference>
<dbReference type="InterPro" id="IPR011051">
    <property type="entry name" value="RmlC_Cupin_sf"/>
</dbReference>
<feature type="binding site" evidence="5">
    <location>
        <position position="178"/>
    </location>
    <ligand>
        <name>Zn(2+)</name>
        <dbReference type="ChEBI" id="CHEBI:29105"/>
    </ligand>
</feature>
<dbReference type="GO" id="GO:0004476">
    <property type="term" value="F:mannose-6-phosphate isomerase activity"/>
    <property type="evidence" value="ECO:0007669"/>
    <property type="project" value="InterPro"/>
</dbReference>
<dbReference type="EMBL" id="PUIA01000069">
    <property type="protein sequence ID" value="PQO26196.1"/>
    <property type="molecule type" value="Genomic_DNA"/>
</dbReference>
<feature type="domain" description="Mannose-6-phosphate isomerase cupin" evidence="8">
    <location>
        <begin position="243"/>
        <end position="309"/>
    </location>
</feature>
<feature type="domain" description="Phosphomannose isomerase type I catalytic" evidence="7">
    <location>
        <begin position="10"/>
        <end position="111"/>
    </location>
</feature>
<dbReference type="PIRSF" id="PIRSF036894">
    <property type="entry name" value="PMI_Firm_short"/>
    <property type="match status" value="1"/>
</dbReference>
<dbReference type="AlphaFoldDB" id="A0A2S8F205"/>
<evidence type="ECO:0000256" key="2">
    <source>
        <dbReference type="ARBA" id="ARBA00022833"/>
    </source>
</evidence>
<evidence type="ECO:0000259" key="8">
    <source>
        <dbReference type="Pfam" id="PF21621"/>
    </source>
</evidence>
<dbReference type="Pfam" id="PF20511">
    <property type="entry name" value="PMI_typeI_cat"/>
    <property type="match status" value="1"/>
</dbReference>
<accession>A0A2S8F205</accession>
<evidence type="ECO:0000259" key="7">
    <source>
        <dbReference type="Pfam" id="PF20511"/>
    </source>
</evidence>
<feature type="binding site" evidence="5">
    <location>
        <position position="120"/>
    </location>
    <ligand>
        <name>Zn(2+)</name>
        <dbReference type="ChEBI" id="CHEBI:29105"/>
    </ligand>
</feature>
<dbReference type="OrthoDB" id="9808275at2"/>
<dbReference type="CDD" id="cd07010">
    <property type="entry name" value="cupin_PMI_type_I_N_bac"/>
    <property type="match status" value="1"/>
</dbReference>
<evidence type="ECO:0000313" key="10">
    <source>
        <dbReference type="Proteomes" id="UP000240009"/>
    </source>
</evidence>
<dbReference type="PANTHER" id="PTHR42742:SF3">
    <property type="entry name" value="FRUCTOKINASE"/>
    <property type="match status" value="1"/>
</dbReference>
<proteinExistence type="predicted"/>
<dbReference type="Gene3D" id="2.60.120.10">
    <property type="entry name" value="Jelly Rolls"/>
    <property type="match status" value="2"/>
</dbReference>
<sequence>MPLNYPLIFKPTFRDYIWGGRRLGTVLNKPIPEEGIFAESWEVVDHGDDQSVVANGPEAGKTLGELVQQFPKDLFGVKTPTKTFPLLFKFLDANRDLSIQVHPDDAQGATLDPPDLGKTEAWYILDAEPGAKVYVGLKAGVTRADLAKAVEADTVIDAMHVLEPQAGDCLFIPATTAHALGKGLLVAEIQQASNTTFRLYDWGRVGADGKPRTLHIEQSLETIDYEKGPVQPQKPQATSDPDIERLVTCDKFVLDRWEFHDRKSIGDDKRFHIVAVLEGKVRSTHAQLDQALGKGATFLIPAACGPLPLKAVEPTVLLDMYLP</sequence>
<dbReference type="InterPro" id="IPR046457">
    <property type="entry name" value="PMI_typeI_cat"/>
</dbReference>
<evidence type="ECO:0000256" key="6">
    <source>
        <dbReference type="PIRSR" id="PIRSR036894-2"/>
    </source>
</evidence>
<dbReference type="Pfam" id="PF21621">
    <property type="entry name" value="MPI_cupin_dom"/>
    <property type="match status" value="1"/>
</dbReference>
<name>A0A2S8F205_9BACT</name>
<dbReference type="InterPro" id="IPR051804">
    <property type="entry name" value="Carb_Metab_Reg_Kinase/Isom"/>
</dbReference>
<evidence type="ECO:0000256" key="5">
    <source>
        <dbReference type="PIRSR" id="PIRSR036894-1"/>
    </source>
</evidence>
<feature type="binding site" evidence="5">
    <location>
        <position position="102"/>
    </location>
    <ligand>
        <name>Zn(2+)</name>
        <dbReference type="ChEBI" id="CHEBI:29105"/>
    </ligand>
</feature>
<reference evidence="9 10" key="1">
    <citation type="submission" date="2018-02" db="EMBL/GenBank/DDBJ databases">
        <title>Comparative genomes isolates from brazilian mangrove.</title>
        <authorList>
            <person name="Araujo J.E."/>
            <person name="Taketani R.G."/>
            <person name="Silva M.C.P."/>
            <person name="Loureco M.V."/>
            <person name="Andreote F.D."/>
        </authorList>
    </citation>
    <scope>NUCLEOTIDE SEQUENCE [LARGE SCALE GENOMIC DNA]</scope>
    <source>
        <strain evidence="9 10">HEX-2 MGV</strain>
    </source>
</reference>
<dbReference type="PANTHER" id="PTHR42742">
    <property type="entry name" value="TRANSCRIPTIONAL REPRESSOR MPRA"/>
    <property type="match status" value="1"/>
</dbReference>
<evidence type="ECO:0000313" key="9">
    <source>
        <dbReference type="EMBL" id="PQO26196.1"/>
    </source>
</evidence>